<dbReference type="EMBL" id="CP031775">
    <property type="protein sequence ID" value="QDZ91217.2"/>
    <property type="molecule type" value="Genomic_DNA"/>
</dbReference>
<dbReference type="Pfam" id="PF01035">
    <property type="entry name" value="DNA_binding_1"/>
    <property type="match status" value="1"/>
</dbReference>
<dbReference type="GO" id="GO:0003824">
    <property type="term" value="F:catalytic activity"/>
    <property type="evidence" value="ECO:0007669"/>
    <property type="project" value="InterPro"/>
</dbReference>
<organism evidence="3 4">
    <name type="scientific">Shewanella decolorationis</name>
    <dbReference type="NCBI Taxonomy" id="256839"/>
    <lineage>
        <taxon>Bacteria</taxon>
        <taxon>Pseudomonadati</taxon>
        <taxon>Pseudomonadota</taxon>
        <taxon>Gammaproteobacteria</taxon>
        <taxon>Alteromonadales</taxon>
        <taxon>Shewanellaceae</taxon>
        <taxon>Shewanella</taxon>
    </lineage>
</organism>
<dbReference type="InterPro" id="IPR014048">
    <property type="entry name" value="MethylDNA_cys_MeTrfase_DNA-bd"/>
</dbReference>
<dbReference type="RefSeq" id="WP_208662980.1">
    <property type="nucleotide sequence ID" value="NZ_CP031775.2"/>
</dbReference>
<dbReference type="PANTHER" id="PTHR42942">
    <property type="entry name" value="6-O-METHYLGUANINE DNA METHYLTRANSFERASE"/>
    <property type="match status" value="1"/>
</dbReference>
<sequence>MMRFAKDKSPLYRYLEQDKAVTSDETSNTQEIQNNLSPMAKIWHIVAMIPPGQVSSYGKVADFAGLPGRARYVSKALKSAPEHLSLPWHRVLNSQGKISFDKHSVPFQEQMELLRIEGVTVNCGKVDLSEFEWQPDMATLVMSIPF</sequence>
<dbReference type="KEGG" id="sdeo:D0436_12490"/>
<dbReference type="PANTHER" id="PTHR42942:SF1">
    <property type="entry name" value="ALKYLTRANSFERASE-LIKE PROTEIN 1"/>
    <property type="match status" value="1"/>
</dbReference>
<evidence type="ECO:0000313" key="4">
    <source>
        <dbReference type="Proteomes" id="UP000321124"/>
    </source>
</evidence>
<keyword evidence="1" id="KW-0227">DNA damage</keyword>
<dbReference type="InterPro" id="IPR036388">
    <property type="entry name" value="WH-like_DNA-bd_sf"/>
</dbReference>
<accession>A0A5B8QYV1</accession>
<dbReference type="InterPro" id="IPR036217">
    <property type="entry name" value="MethylDNA_cys_MeTrfase_DNAb"/>
</dbReference>
<dbReference type="InterPro" id="IPR052520">
    <property type="entry name" value="ATL_DNA_repair"/>
</dbReference>
<evidence type="ECO:0000256" key="1">
    <source>
        <dbReference type="ARBA" id="ARBA00022763"/>
    </source>
</evidence>
<evidence type="ECO:0000313" key="3">
    <source>
        <dbReference type="EMBL" id="QDZ91217.2"/>
    </source>
</evidence>
<evidence type="ECO:0000259" key="2">
    <source>
        <dbReference type="Pfam" id="PF01035"/>
    </source>
</evidence>
<dbReference type="GO" id="GO:0006281">
    <property type="term" value="P:DNA repair"/>
    <property type="evidence" value="ECO:0007669"/>
    <property type="project" value="InterPro"/>
</dbReference>
<proteinExistence type="predicted"/>
<protein>
    <submittedName>
        <fullName evidence="3">MGMT family protein</fullName>
    </submittedName>
</protein>
<dbReference type="Proteomes" id="UP000321124">
    <property type="component" value="Chromosome"/>
</dbReference>
<dbReference type="CDD" id="cd06445">
    <property type="entry name" value="ATase"/>
    <property type="match status" value="1"/>
</dbReference>
<dbReference type="AlphaFoldDB" id="A0A5B8QYV1"/>
<feature type="domain" description="Methylated-DNA-[protein]-cysteine S-methyltransferase DNA binding" evidence="2">
    <location>
        <begin position="40"/>
        <end position="119"/>
    </location>
</feature>
<dbReference type="SUPFAM" id="SSF46767">
    <property type="entry name" value="Methylated DNA-protein cysteine methyltransferase, C-terminal domain"/>
    <property type="match status" value="1"/>
</dbReference>
<gene>
    <name evidence="3" type="ORF">D0436_12490</name>
</gene>
<reference evidence="3 4" key="1">
    <citation type="journal article" date="2019" name="Ecotoxicol. Environ. Saf.">
        <title>Microbial characterization of heavy metal resistant bacterial strains isolated from an electroplating wastewater treatment plant.</title>
        <authorList>
            <person name="Cai X."/>
            <person name="Zheng X."/>
            <person name="Zhang D."/>
            <person name="Iqbal W."/>
            <person name="Liu C."/>
            <person name="Yang B."/>
            <person name="Zhao X."/>
            <person name="Lu X."/>
            <person name="Mao Y."/>
        </authorList>
    </citation>
    <scope>NUCLEOTIDE SEQUENCE [LARGE SCALE GENOMIC DNA]</scope>
    <source>
        <strain evidence="3 4">Ni1-3</strain>
    </source>
</reference>
<name>A0A5B8QYV1_9GAMM</name>
<dbReference type="Gene3D" id="1.10.10.10">
    <property type="entry name" value="Winged helix-like DNA-binding domain superfamily/Winged helix DNA-binding domain"/>
    <property type="match status" value="1"/>
</dbReference>